<gene>
    <name evidence="2" type="ORF">EV653_0904</name>
</gene>
<feature type="transmembrane region" description="Helical" evidence="1">
    <location>
        <begin position="29"/>
        <end position="47"/>
    </location>
</feature>
<evidence type="ECO:0000256" key="1">
    <source>
        <dbReference type="SAM" id="Phobius"/>
    </source>
</evidence>
<feature type="transmembrane region" description="Helical" evidence="1">
    <location>
        <begin position="145"/>
        <end position="166"/>
    </location>
</feature>
<organism evidence="2 3">
    <name type="scientific">Kribbella pratensis</name>
    <dbReference type="NCBI Taxonomy" id="2512112"/>
    <lineage>
        <taxon>Bacteria</taxon>
        <taxon>Bacillati</taxon>
        <taxon>Actinomycetota</taxon>
        <taxon>Actinomycetes</taxon>
        <taxon>Propionibacteriales</taxon>
        <taxon>Kribbellaceae</taxon>
        <taxon>Kribbella</taxon>
    </lineage>
</organism>
<keyword evidence="3" id="KW-1185">Reference proteome</keyword>
<keyword evidence="1" id="KW-1133">Transmembrane helix</keyword>
<evidence type="ECO:0008006" key="4">
    <source>
        <dbReference type="Google" id="ProtNLM"/>
    </source>
</evidence>
<sequence length="259" mass="29004">MADSPRNAHVPVRREYVDELRWTFSHRRSWLIAFTANLILAAAFVGYERYSPRTGGLKLAGAAAELAAWVLASTLTTNQLGDDAANVLSRIDHGDHIVHILLSKDLVLASLLLPITLAVSVAAQLDITRMNRLAPSLTEDLLDVFVVLLWLGIGALTSVLMPYRNIPLRARWRARRTWPRWLACQALPYVLFFTVIPLLTWPAYEAAGHLFGGRRTNLAEYSTTFVFWGATVWVGGLALATLYVRRAPDRFLTDLRRPS</sequence>
<proteinExistence type="predicted"/>
<comment type="caution">
    <text evidence="2">The sequence shown here is derived from an EMBL/GenBank/DDBJ whole genome shotgun (WGS) entry which is preliminary data.</text>
</comment>
<keyword evidence="1" id="KW-0812">Transmembrane</keyword>
<reference evidence="2 3" key="1">
    <citation type="submission" date="2019-03" db="EMBL/GenBank/DDBJ databases">
        <title>Genomic Encyclopedia of Type Strains, Phase III (KMG-III): the genomes of soil and plant-associated and newly described type strains.</title>
        <authorList>
            <person name="Whitman W."/>
        </authorList>
    </citation>
    <scope>NUCLEOTIDE SEQUENCE [LARGE SCALE GENOMIC DNA]</scope>
    <source>
        <strain evidence="2 3">VKM Ac-2573</strain>
    </source>
</reference>
<dbReference type="RefSeq" id="WP_134098187.1">
    <property type="nucleotide sequence ID" value="NZ_SODP01000001.1"/>
</dbReference>
<keyword evidence="1" id="KW-0472">Membrane</keyword>
<accession>A0A4R8CHU9</accession>
<name>A0A4R8CHU9_9ACTN</name>
<feature type="transmembrane region" description="Helical" evidence="1">
    <location>
        <begin position="224"/>
        <end position="244"/>
    </location>
</feature>
<feature type="transmembrane region" description="Helical" evidence="1">
    <location>
        <begin position="186"/>
        <end position="204"/>
    </location>
</feature>
<dbReference type="EMBL" id="SODP01000001">
    <property type="protein sequence ID" value="TDW75766.1"/>
    <property type="molecule type" value="Genomic_DNA"/>
</dbReference>
<evidence type="ECO:0000313" key="3">
    <source>
        <dbReference type="Proteomes" id="UP000295146"/>
    </source>
</evidence>
<feature type="transmembrane region" description="Helical" evidence="1">
    <location>
        <begin position="106"/>
        <end position="125"/>
    </location>
</feature>
<protein>
    <recommendedName>
        <fullName evidence="4">ABC-2 type transport system permease protein</fullName>
    </recommendedName>
</protein>
<dbReference type="Proteomes" id="UP000295146">
    <property type="component" value="Unassembled WGS sequence"/>
</dbReference>
<dbReference type="AlphaFoldDB" id="A0A4R8CHU9"/>
<evidence type="ECO:0000313" key="2">
    <source>
        <dbReference type="EMBL" id="TDW75766.1"/>
    </source>
</evidence>